<dbReference type="AlphaFoldDB" id="A0A6A6Z4N4"/>
<gene>
    <name evidence="1 3" type="ORF">BDZ99DRAFT_119534</name>
</gene>
<keyword evidence="2" id="KW-1185">Reference proteome</keyword>
<protein>
    <submittedName>
        <fullName evidence="1 3">Uncharacterized protein</fullName>
    </submittedName>
</protein>
<evidence type="ECO:0000313" key="2">
    <source>
        <dbReference type="Proteomes" id="UP000504636"/>
    </source>
</evidence>
<proteinExistence type="predicted"/>
<dbReference type="RefSeq" id="XP_033582587.1">
    <property type="nucleotide sequence ID" value="XM_033712507.1"/>
</dbReference>
<reference evidence="1 3" key="1">
    <citation type="journal article" date="2020" name="Stud. Mycol.">
        <title>101 Dothideomycetes genomes: a test case for predicting lifestyles and emergence of pathogens.</title>
        <authorList>
            <person name="Haridas S."/>
            <person name="Albert R."/>
            <person name="Binder M."/>
            <person name="Bloem J."/>
            <person name="Labutti K."/>
            <person name="Salamov A."/>
            <person name="Andreopoulos B."/>
            <person name="Baker S."/>
            <person name="Barry K."/>
            <person name="Bills G."/>
            <person name="Bluhm B."/>
            <person name="Cannon C."/>
            <person name="Castanera R."/>
            <person name="Culley D."/>
            <person name="Daum C."/>
            <person name="Ezra D."/>
            <person name="Gonzalez J."/>
            <person name="Henrissat B."/>
            <person name="Kuo A."/>
            <person name="Liang C."/>
            <person name="Lipzen A."/>
            <person name="Lutzoni F."/>
            <person name="Magnuson J."/>
            <person name="Mondo S."/>
            <person name="Nolan M."/>
            <person name="Ohm R."/>
            <person name="Pangilinan J."/>
            <person name="Park H.-J."/>
            <person name="Ramirez L."/>
            <person name="Alfaro M."/>
            <person name="Sun H."/>
            <person name="Tritt A."/>
            <person name="Yoshinaga Y."/>
            <person name="Zwiers L.-H."/>
            <person name="Turgeon B."/>
            <person name="Goodwin S."/>
            <person name="Spatafora J."/>
            <person name="Crous P."/>
            <person name="Grigoriev I."/>
        </authorList>
    </citation>
    <scope>NUCLEOTIDE SEQUENCE</scope>
    <source>
        <strain evidence="1 3">CBS 304.34</strain>
    </source>
</reference>
<reference evidence="3" key="2">
    <citation type="submission" date="2020-04" db="EMBL/GenBank/DDBJ databases">
        <authorList>
            <consortium name="NCBI Genome Project"/>
        </authorList>
    </citation>
    <scope>NUCLEOTIDE SEQUENCE</scope>
    <source>
        <strain evidence="3">CBS 304.34</strain>
    </source>
</reference>
<dbReference type="GeneID" id="54453400"/>
<reference evidence="3" key="3">
    <citation type="submission" date="2025-04" db="UniProtKB">
        <authorList>
            <consortium name="RefSeq"/>
        </authorList>
    </citation>
    <scope>IDENTIFICATION</scope>
    <source>
        <strain evidence="3">CBS 304.34</strain>
    </source>
</reference>
<organism evidence="1">
    <name type="scientific">Mytilinidion resinicola</name>
    <dbReference type="NCBI Taxonomy" id="574789"/>
    <lineage>
        <taxon>Eukaryota</taxon>
        <taxon>Fungi</taxon>
        <taxon>Dikarya</taxon>
        <taxon>Ascomycota</taxon>
        <taxon>Pezizomycotina</taxon>
        <taxon>Dothideomycetes</taxon>
        <taxon>Pleosporomycetidae</taxon>
        <taxon>Mytilinidiales</taxon>
        <taxon>Mytilinidiaceae</taxon>
        <taxon>Mytilinidion</taxon>
    </lineage>
</organism>
<evidence type="ECO:0000313" key="1">
    <source>
        <dbReference type="EMBL" id="KAF2815623.1"/>
    </source>
</evidence>
<accession>A0A6A6Z4N4</accession>
<dbReference type="Proteomes" id="UP000504636">
    <property type="component" value="Unplaced"/>
</dbReference>
<name>A0A6A6Z4N4_9PEZI</name>
<evidence type="ECO:0000313" key="3">
    <source>
        <dbReference type="RefSeq" id="XP_033582587.1"/>
    </source>
</evidence>
<dbReference type="EMBL" id="MU003693">
    <property type="protein sequence ID" value="KAF2815623.1"/>
    <property type="molecule type" value="Genomic_DNA"/>
</dbReference>
<sequence>MIYGYVFTAPSRCLYYDEFNGKTVIRSPGILPSGQDTSYSSLNLSLNYVNHSLAHETRHLALKLNTLIFRAPDPFCGPATAISNFCLFMSRLSPAQRAMVRRVEVLNLHNTYFGSLSKALEGEDGVPGLADTC</sequence>